<protein>
    <submittedName>
        <fullName evidence="2">NAD(P)H dehydrogenase (Quinone)</fullName>
    </submittedName>
</protein>
<evidence type="ECO:0000259" key="1">
    <source>
        <dbReference type="Pfam" id="PF13460"/>
    </source>
</evidence>
<dbReference type="EMBL" id="FZOY01000010">
    <property type="protein sequence ID" value="SNT31068.1"/>
    <property type="molecule type" value="Genomic_DNA"/>
</dbReference>
<organism evidence="2 3">
    <name type="scientific">Tropicimonas sediminicola</name>
    <dbReference type="NCBI Taxonomy" id="1031541"/>
    <lineage>
        <taxon>Bacteria</taxon>
        <taxon>Pseudomonadati</taxon>
        <taxon>Pseudomonadota</taxon>
        <taxon>Alphaproteobacteria</taxon>
        <taxon>Rhodobacterales</taxon>
        <taxon>Roseobacteraceae</taxon>
        <taxon>Tropicimonas</taxon>
    </lineage>
</organism>
<dbReference type="Gene3D" id="3.40.50.720">
    <property type="entry name" value="NAD(P)-binding Rossmann-like Domain"/>
    <property type="match status" value="1"/>
</dbReference>
<dbReference type="Gene3D" id="3.90.25.10">
    <property type="entry name" value="UDP-galactose 4-epimerase, domain 1"/>
    <property type="match status" value="1"/>
</dbReference>
<dbReference type="Proteomes" id="UP000198426">
    <property type="component" value="Unassembled WGS sequence"/>
</dbReference>
<reference evidence="2 3" key="1">
    <citation type="submission" date="2017-06" db="EMBL/GenBank/DDBJ databases">
        <authorList>
            <person name="Kim H.J."/>
            <person name="Triplett B.A."/>
        </authorList>
    </citation>
    <scope>NUCLEOTIDE SEQUENCE [LARGE SCALE GENOMIC DNA]</scope>
    <source>
        <strain evidence="2 3">DSM 29339</strain>
    </source>
</reference>
<evidence type="ECO:0000313" key="3">
    <source>
        <dbReference type="Proteomes" id="UP000198426"/>
    </source>
</evidence>
<evidence type="ECO:0000313" key="2">
    <source>
        <dbReference type="EMBL" id="SNT31068.1"/>
    </source>
</evidence>
<dbReference type="SUPFAM" id="SSF51735">
    <property type="entry name" value="NAD(P)-binding Rossmann-fold domains"/>
    <property type="match status" value="1"/>
</dbReference>
<dbReference type="PANTHER" id="PTHR47129:SF1">
    <property type="entry name" value="NMRA-LIKE DOMAIN-CONTAINING PROTEIN"/>
    <property type="match status" value="1"/>
</dbReference>
<dbReference type="InterPro" id="IPR016040">
    <property type="entry name" value="NAD(P)-bd_dom"/>
</dbReference>
<feature type="domain" description="NAD(P)-binding" evidence="1">
    <location>
        <begin position="9"/>
        <end position="184"/>
    </location>
</feature>
<dbReference type="AlphaFoldDB" id="A0A239LMH3"/>
<dbReference type="Pfam" id="PF13460">
    <property type="entry name" value="NAD_binding_10"/>
    <property type="match status" value="1"/>
</dbReference>
<dbReference type="RefSeq" id="WP_089235020.1">
    <property type="nucleotide sequence ID" value="NZ_FZOY01000010.1"/>
</dbReference>
<dbReference type="PANTHER" id="PTHR47129">
    <property type="entry name" value="QUINONE OXIDOREDUCTASE 2"/>
    <property type="match status" value="1"/>
</dbReference>
<dbReference type="OrthoDB" id="7771794at2"/>
<proteinExistence type="predicted"/>
<dbReference type="InterPro" id="IPR052718">
    <property type="entry name" value="NmrA-type_oxidoreductase"/>
</dbReference>
<gene>
    <name evidence="2" type="ORF">SAMN05421757_11081</name>
</gene>
<name>A0A239LMH3_9RHOB</name>
<dbReference type="InterPro" id="IPR036291">
    <property type="entry name" value="NAD(P)-bd_dom_sf"/>
</dbReference>
<sequence>MTIAVTAVSGQLGAEIARTLLERGEAVIGLARTPEKVTGLGIEIRPGDYADRAGLEASLKGVGRLLLVSGNGDPAARIDQHRNVIAAARAAGAARIVYTSVQGAETGMAFSPVVDSNRRTEADIRAGGMDWVIGRNGIYIEPDVDYVDRYREAGEIANSAGEGRCGYTTRGELAAAYAHMLTEPQHVGHTYNLRGAPITQAELAGYINRAFGTALTYRTMSVEEYRADRVAELGAFMGTVIAGIYEGIRNGAVDNPGHFEQAAGRAHIGWSAFFDGLQR</sequence>
<keyword evidence="3" id="KW-1185">Reference proteome</keyword>
<accession>A0A239LMH3</accession>